<name>A0ABT9AD80_9BACT</name>
<organism evidence="1 2">
    <name type="scientific">Hymenobacter mellowenesis</name>
    <dbReference type="NCBI Taxonomy" id="3063995"/>
    <lineage>
        <taxon>Bacteria</taxon>
        <taxon>Pseudomonadati</taxon>
        <taxon>Bacteroidota</taxon>
        <taxon>Cytophagia</taxon>
        <taxon>Cytophagales</taxon>
        <taxon>Hymenobacteraceae</taxon>
        <taxon>Hymenobacter</taxon>
    </lineage>
</organism>
<dbReference type="InterPro" id="IPR031815">
    <property type="entry name" value="DUF5074"/>
</dbReference>
<dbReference type="Gene3D" id="2.130.10.10">
    <property type="entry name" value="YVTN repeat-like/Quinoprotein amine dehydrogenase"/>
    <property type="match status" value="1"/>
</dbReference>
<proteinExistence type="predicted"/>
<dbReference type="InterPro" id="IPR051200">
    <property type="entry name" value="Host-pathogen_enzymatic-act"/>
</dbReference>
<dbReference type="Proteomes" id="UP001167796">
    <property type="component" value="Unassembled WGS sequence"/>
</dbReference>
<keyword evidence="2" id="KW-1185">Reference proteome</keyword>
<dbReference type="InterPro" id="IPR015943">
    <property type="entry name" value="WD40/YVTN_repeat-like_dom_sf"/>
</dbReference>
<accession>A0ABT9AD80</accession>
<gene>
    <name evidence="1" type="ORF">Q5H92_15580</name>
</gene>
<dbReference type="NCBIfam" id="TIGR02276">
    <property type="entry name" value="beta_rpt_yvtn"/>
    <property type="match status" value="1"/>
</dbReference>
<evidence type="ECO:0008006" key="3">
    <source>
        <dbReference type="Google" id="ProtNLM"/>
    </source>
</evidence>
<comment type="caution">
    <text evidence="1">The sequence shown here is derived from an EMBL/GenBank/DDBJ whole genome shotgun (WGS) entry which is preliminary data.</text>
</comment>
<dbReference type="PANTHER" id="PTHR47197">
    <property type="entry name" value="PROTEIN NIRF"/>
    <property type="match status" value="1"/>
</dbReference>
<dbReference type="InterPro" id="IPR011964">
    <property type="entry name" value="YVTN_b-propeller_repeat"/>
</dbReference>
<dbReference type="PANTHER" id="PTHR47197:SF3">
    <property type="entry name" value="DIHYDRO-HEME D1 DEHYDROGENASE"/>
    <property type="match status" value="1"/>
</dbReference>
<sequence>MIPFLAGLALLAACDPKTEETPVPVTPPTYGVYILSEGQFGVGDGAVSVFNKSNKALTPDAFGSANNGAKLGDVVQSMGVQDGRGYIVVNASNKIEVVNLTDFKSVATISGLTQPRYFTSTSGTRGYVTEWRGPYTSYLPGVLSILNLTTNTVTSRVTVGRNPEKLLALGGKIYVPNSLDNTISVIDEATGTLASTITVADGPSSLVADKDGNVWALCSGFVSYLSVPPYTLTRISNGTLVRFNPGSPTTQLKLAFPGTASPGKLRVNAAKDQLYYSFGGAEYQISTAATALPTAPFIRRSFTGFDIDPRDNSIFAAVSPSYNSNGRFIRYQATGAPIDSFEVKVGPNGFVFY</sequence>
<dbReference type="SUPFAM" id="SSF63829">
    <property type="entry name" value="Calcium-dependent phosphotriesterase"/>
    <property type="match status" value="1"/>
</dbReference>
<evidence type="ECO:0000313" key="1">
    <source>
        <dbReference type="EMBL" id="MDO7847786.1"/>
    </source>
</evidence>
<dbReference type="EMBL" id="JAUQSX010000008">
    <property type="protein sequence ID" value="MDO7847786.1"/>
    <property type="molecule type" value="Genomic_DNA"/>
</dbReference>
<evidence type="ECO:0000313" key="2">
    <source>
        <dbReference type="Proteomes" id="UP001167796"/>
    </source>
</evidence>
<protein>
    <recommendedName>
        <fullName evidence="3">40-residue YVTN family beta-propeller repeat-containing protein</fullName>
    </recommendedName>
</protein>
<reference evidence="1" key="1">
    <citation type="submission" date="2023-07" db="EMBL/GenBank/DDBJ databases">
        <authorList>
            <person name="Kim M.K."/>
        </authorList>
    </citation>
    <scope>NUCLEOTIDE SEQUENCE</scope>
    <source>
        <strain evidence="1">M29</strain>
    </source>
</reference>
<dbReference type="Pfam" id="PF16819">
    <property type="entry name" value="DUF5074"/>
    <property type="match status" value="1"/>
</dbReference>
<dbReference type="RefSeq" id="WP_305012470.1">
    <property type="nucleotide sequence ID" value="NZ_JAUQSX010000008.1"/>
</dbReference>